<keyword evidence="5 10" id="KW-0812">Transmembrane</keyword>
<dbReference type="GO" id="GO:0015123">
    <property type="term" value="F:acetate transmembrane transporter activity"/>
    <property type="evidence" value="ECO:0007669"/>
    <property type="project" value="TreeGrafter"/>
</dbReference>
<accession>A0A512CY65</accession>
<keyword evidence="11" id="KW-0732">Signal</keyword>
<keyword evidence="3" id="KW-0813">Transport</keyword>
<dbReference type="RefSeq" id="WP_425581101.1">
    <property type="nucleotide sequence ID" value="NZ_BAAARO010000008.1"/>
</dbReference>
<dbReference type="PROSITE" id="PS50283">
    <property type="entry name" value="NA_SOLUT_SYMP_3"/>
    <property type="match status" value="1"/>
</dbReference>
<evidence type="ECO:0000256" key="4">
    <source>
        <dbReference type="ARBA" id="ARBA00022475"/>
    </source>
</evidence>
<evidence type="ECO:0000256" key="3">
    <source>
        <dbReference type="ARBA" id="ARBA00022448"/>
    </source>
</evidence>
<evidence type="ECO:0000256" key="1">
    <source>
        <dbReference type="ARBA" id="ARBA00004651"/>
    </source>
</evidence>
<feature type="chain" id="PRO_5021901894" evidence="11">
    <location>
        <begin position="21"/>
        <end position="554"/>
    </location>
</feature>
<dbReference type="PANTHER" id="PTHR48086:SF6">
    <property type="entry name" value="CATION_ACETATE SYMPORTER ACTP"/>
    <property type="match status" value="1"/>
</dbReference>
<evidence type="ECO:0000256" key="6">
    <source>
        <dbReference type="ARBA" id="ARBA00022847"/>
    </source>
</evidence>
<dbReference type="Proteomes" id="UP000321534">
    <property type="component" value="Unassembled WGS sequence"/>
</dbReference>
<evidence type="ECO:0000313" key="13">
    <source>
        <dbReference type="Proteomes" id="UP000321534"/>
    </source>
</evidence>
<dbReference type="PANTHER" id="PTHR48086">
    <property type="entry name" value="SODIUM/PROLINE SYMPORTER-RELATED"/>
    <property type="match status" value="1"/>
</dbReference>
<organism evidence="12 13">
    <name type="scientific">Terrabacter aerolatus</name>
    <dbReference type="NCBI Taxonomy" id="422442"/>
    <lineage>
        <taxon>Bacteria</taxon>
        <taxon>Bacillati</taxon>
        <taxon>Actinomycetota</taxon>
        <taxon>Actinomycetes</taxon>
        <taxon>Micrococcales</taxon>
        <taxon>Intrasporangiaceae</taxon>
        <taxon>Terrabacter</taxon>
    </lineage>
</organism>
<sequence length="554" mass="57879">MSALATAPSLVTAGPSIAPAATTVGNPAINIGIFALFVVVTLAIVIRASRNNRSAAEYYAGGRAFTGRQNGIAIAGDYLSAASFLGIAGAIAINGYDGFLYSIGFLVAWLVALLLVAELLRNVGKYTMADVLSFRLRQRPVRIAAAISTLVVSFFYLLAQMAGAGGLVALLLGIEGAVGQRLVIVVVGILMIFYVIFGGMKGTTWVQIIKAVLLIIGAAIMTVWVLGKFGLNLSTLLGDATTASQDAGGKDLLQPGLQYKNPVDFISLSMALVLGTAGLPHVLMRFYTVPTSREARRSVVWAIWLIGIFYLFTLVLGFGAADLVGAKEIKNAPGGVNSAAPLLAFELGGEILLGIISAVAFATILAVVAGLTITASASLSHDIYNTVVKKGAATPEEEVKVARIAALVLGAIAIVGGIFALGQNIAFLVALAFAVAASANLPTILYSLFWKRFNTRGALWSIYGGLVSAITLIVFSPVVSGKAIDKVTGKSPSMLQGVDFHWFPLDNPGIISIPLGFLLGYIGTVTSREYNAAKYAEMEVRSLTGHGAETATHH</sequence>
<reference evidence="12 13" key="1">
    <citation type="submission" date="2019-07" db="EMBL/GenBank/DDBJ databases">
        <title>Whole genome shotgun sequence of Terrabacter aerolatus NBRC 106305.</title>
        <authorList>
            <person name="Hosoyama A."/>
            <person name="Uohara A."/>
            <person name="Ohji S."/>
            <person name="Ichikawa N."/>
        </authorList>
    </citation>
    <scope>NUCLEOTIDE SEQUENCE [LARGE SCALE GENOMIC DNA]</scope>
    <source>
        <strain evidence="12 13">NBRC 106305</strain>
    </source>
</reference>
<dbReference type="CDD" id="cd11480">
    <property type="entry name" value="SLC5sbd_u4"/>
    <property type="match status" value="1"/>
</dbReference>
<evidence type="ECO:0000256" key="9">
    <source>
        <dbReference type="RuleBase" id="RU362091"/>
    </source>
</evidence>
<evidence type="ECO:0000256" key="8">
    <source>
        <dbReference type="ARBA" id="ARBA00023136"/>
    </source>
</evidence>
<dbReference type="InterPro" id="IPR001734">
    <property type="entry name" value="Na/solute_symporter"/>
</dbReference>
<gene>
    <name evidence="12" type="ORF">TAE01_09440</name>
</gene>
<keyword evidence="7 10" id="KW-1133">Transmembrane helix</keyword>
<comment type="caution">
    <text evidence="12">The sequence shown here is derived from an EMBL/GenBank/DDBJ whole genome shotgun (WGS) entry which is preliminary data.</text>
</comment>
<evidence type="ECO:0000313" key="12">
    <source>
        <dbReference type="EMBL" id="GEO29134.1"/>
    </source>
</evidence>
<feature type="transmembrane region" description="Helical" evidence="10">
    <location>
        <begin position="265"/>
        <end position="287"/>
    </location>
</feature>
<dbReference type="InterPro" id="IPR050277">
    <property type="entry name" value="Sodium:Solute_Symporter"/>
</dbReference>
<feature type="transmembrane region" description="Helical" evidence="10">
    <location>
        <begin position="178"/>
        <end position="196"/>
    </location>
</feature>
<evidence type="ECO:0000256" key="11">
    <source>
        <dbReference type="SAM" id="SignalP"/>
    </source>
</evidence>
<dbReference type="NCBIfam" id="TIGR00813">
    <property type="entry name" value="sss"/>
    <property type="match status" value="1"/>
</dbReference>
<name>A0A512CY65_9MICO</name>
<dbReference type="GO" id="GO:0006847">
    <property type="term" value="P:plasma membrane acetate transport"/>
    <property type="evidence" value="ECO:0007669"/>
    <property type="project" value="TreeGrafter"/>
</dbReference>
<dbReference type="Gene3D" id="1.20.1730.10">
    <property type="entry name" value="Sodium/glucose cotransporter"/>
    <property type="match status" value="1"/>
</dbReference>
<feature type="transmembrane region" description="Helical" evidence="10">
    <location>
        <begin position="70"/>
        <end position="93"/>
    </location>
</feature>
<dbReference type="Pfam" id="PF00474">
    <property type="entry name" value="SSF"/>
    <property type="match status" value="1"/>
</dbReference>
<comment type="subcellular location">
    <subcellularLocation>
        <location evidence="1">Cell membrane</location>
        <topology evidence="1">Multi-pass membrane protein</topology>
    </subcellularLocation>
</comment>
<dbReference type="EMBL" id="BJYX01000003">
    <property type="protein sequence ID" value="GEO29134.1"/>
    <property type="molecule type" value="Genomic_DNA"/>
</dbReference>
<feature type="transmembrane region" description="Helical" evidence="10">
    <location>
        <begin position="401"/>
        <end position="419"/>
    </location>
</feature>
<comment type="similarity">
    <text evidence="2 9">Belongs to the sodium:solute symporter (SSF) (TC 2.A.21) family.</text>
</comment>
<feature type="transmembrane region" description="Helical" evidence="10">
    <location>
        <begin position="500"/>
        <end position="522"/>
    </location>
</feature>
<evidence type="ECO:0000256" key="10">
    <source>
        <dbReference type="SAM" id="Phobius"/>
    </source>
</evidence>
<feature type="transmembrane region" description="Helical" evidence="10">
    <location>
        <begin position="351"/>
        <end position="380"/>
    </location>
</feature>
<keyword evidence="6" id="KW-0769">Symport</keyword>
<keyword evidence="8 10" id="KW-0472">Membrane</keyword>
<feature type="transmembrane region" description="Helical" evidence="10">
    <location>
        <begin position="99"/>
        <end position="120"/>
    </location>
</feature>
<keyword evidence="4" id="KW-1003">Cell membrane</keyword>
<dbReference type="GO" id="GO:0005886">
    <property type="term" value="C:plasma membrane"/>
    <property type="evidence" value="ECO:0007669"/>
    <property type="project" value="UniProtKB-SubCell"/>
</dbReference>
<dbReference type="InterPro" id="IPR038377">
    <property type="entry name" value="Na/Glc_symporter_sf"/>
</dbReference>
<keyword evidence="13" id="KW-1185">Reference proteome</keyword>
<evidence type="ECO:0000256" key="7">
    <source>
        <dbReference type="ARBA" id="ARBA00022989"/>
    </source>
</evidence>
<evidence type="ECO:0000256" key="2">
    <source>
        <dbReference type="ARBA" id="ARBA00006434"/>
    </source>
</evidence>
<feature type="transmembrane region" description="Helical" evidence="10">
    <location>
        <begin position="30"/>
        <end position="49"/>
    </location>
</feature>
<dbReference type="GO" id="GO:0015293">
    <property type="term" value="F:symporter activity"/>
    <property type="evidence" value="ECO:0007669"/>
    <property type="project" value="UniProtKB-KW"/>
</dbReference>
<feature type="signal peptide" evidence="11">
    <location>
        <begin position="1"/>
        <end position="20"/>
    </location>
</feature>
<feature type="transmembrane region" description="Helical" evidence="10">
    <location>
        <begin position="299"/>
        <end position="321"/>
    </location>
</feature>
<feature type="transmembrane region" description="Helical" evidence="10">
    <location>
        <begin position="141"/>
        <end position="172"/>
    </location>
</feature>
<dbReference type="AlphaFoldDB" id="A0A512CY65"/>
<feature type="transmembrane region" description="Helical" evidence="10">
    <location>
        <begin position="425"/>
        <end position="448"/>
    </location>
</feature>
<feature type="transmembrane region" description="Helical" evidence="10">
    <location>
        <begin position="460"/>
        <end position="480"/>
    </location>
</feature>
<proteinExistence type="inferred from homology"/>
<evidence type="ECO:0000256" key="5">
    <source>
        <dbReference type="ARBA" id="ARBA00022692"/>
    </source>
</evidence>
<protein>
    <submittedName>
        <fullName evidence="12">Cation acetate symporter</fullName>
    </submittedName>
</protein>
<feature type="transmembrane region" description="Helical" evidence="10">
    <location>
        <begin position="208"/>
        <end position="227"/>
    </location>
</feature>